<accession>A0A094PU48</accession>
<dbReference type="GO" id="GO:0009231">
    <property type="term" value="P:riboflavin biosynthetic process"/>
    <property type="evidence" value="ECO:0007669"/>
    <property type="project" value="InterPro"/>
</dbReference>
<organism evidence="2">
    <name type="scientific">freshwater metagenome</name>
    <dbReference type="NCBI Taxonomy" id="449393"/>
    <lineage>
        <taxon>unclassified sequences</taxon>
        <taxon>metagenomes</taxon>
        <taxon>ecological metagenomes</taxon>
    </lineage>
</organism>
<dbReference type="InterPro" id="IPR024072">
    <property type="entry name" value="DHFR-like_dom_sf"/>
</dbReference>
<dbReference type="InterPro" id="IPR002734">
    <property type="entry name" value="RibDG_C"/>
</dbReference>
<protein>
    <recommendedName>
        <fullName evidence="1">Bacterial bifunctional deaminase-reductase C-terminal domain-containing protein</fullName>
    </recommendedName>
</protein>
<evidence type="ECO:0000259" key="1">
    <source>
        <dbReference type="Pfam" id="PF01872"/>
    </source>
</evidence>
<comment type="caution">
    <text evidence="2">The sequence shown here is derived from an EMBL/GenBank/DDBJ whole genome shotgun (WGS) entry which is preliminary data.</text>
</comment>
<dbReference type="AlphaFoldDB" id="A0A094PU48"/>
<dbReference type="SUPFAM" id="SSF53597">
    <property type="entry name" value="Dihydrofolate reductase-like"/>
    <property type="match status" value="1"/>
</dbReference>
<dbReference type="Gene3D" id="3.40.430.10">
    <property type="entry name" value="Dihydrofolate Reductase, subunit A"/>
    <property type="match status" value="1"/>
</dbReference>
<gene>
    <name evidence="2" type="ORF">GM50_22850</name>
</gene>
<name>A0A094PU48_9ZZZZ</name>
<dbReference type="EMBL" id="JNSK01000178">
    <property type="protein sequence ID" value="KGA13219.1"/>
    <property type="molecule type" value="Genomic_DNA"/>
</dbReference>
<proteinExistence type="predicted"/>
<reference evidence="2" key="1">
    <citation type="submission" date="2014-05" db="EMBL/GenBank/DDBJ databases">
        <title>Key roles for freshwater Actinobacteria revealed by deep metagenomic sequencing.</title>
        <authorList>
            <person name="Ghai R."/>
            <person name="Mizuno C.M."/>
            <person name="Picazo A."/>
            <person name="Camacho A."/>
            <person name="Rodriguez-Valera F."/>
        </authorList>
    </citation>
    <scope>NUCLEOTIDE SEQUENCE</scope>
</reference>
<sequence length="163" mass="17732">MPVIASLVVGSDGSTSKEGRSAGVSSAADRRAFLTRRRSADALLIGGNTARNEPYQKTSVPVVVVSKSMLNPLANNRLAHWWNCDPIEALARAQRLFGETIVIESGASIIDELIDAKQVDRLELSVTQVTGGEDQIDFKKLLAKFAHVTERTEEDTVFYTATN</sequence>
<evidence type="ECO:0000313" key="2">
    <source>
        <dbReference type="EMBL" id="KGA13219.1"/>
    </source>
</evidence>
<dbReference type="Pfam" id="PF01872">
    <property type="entry name" value="RibD_C"/>
    <property type="match status" value="1"/>
</dbReference>
<dbReference type="GO" id="GO:0008703">
    <property type="term" value="F:5-amino-6-(5-phosphoribosylamino)uracil reductase activity"/>
    <property type="evidence" value="ECO:0007669"/>
    <property type="project" value="InterPro"/>
</dbReference>
<feature type="domain" description="Bacterial bifunctional deaminase-reductase C-terminal" evidence="1">
    <location>
        <begin position="3"/>
        <end position="149"/>
    </location>
</feature>